<name>A0ABP1EX41_9FLAO</name>
<evidence type="ECO:0000313" key="1">
    <source>
        <dbReference type="EMBL" id="CAL2102010.1"/>
    </source>
</evidence>
<gene>
    <name evidence="1" type="ORF">T190423A01A_10573</name>
</gene>
<organism evidence="1 2">
    <name type="scientific">Tenacibaculum polynesiense</name>
    <dbReference type="NCBI Taxonomy" id="3137857"/>
    <lineage>
        <taxon>Bacteria</taxon>
        <taxon>Pseudomonadati</taxon>
        <taxon>Bacteroidota</taxon>
        <taxon>Flavobacteriia</taxon>
        <taxon>Flavobacteriales</taxon>
        <taxon>Flavobacteriaceae</taxon>
        <taxon>Tenacibaculum</taxon>
    </lineage>
</organism>
<protein>
    <submittedName>
        <fullName evidence="1">Uncharacterized protein</fullName>
    </submittedName>
</protein>
<sequence>MFVLSTGNINAIGPHIPIQWKLPNNPNMSADIYISKSTLSDINNLYFCASRIQ</sequence>
<evidence type="ECO:0000313" key="2">
    <source>
        <dbReference type="Proteomes" id="UP001497527"/>
    </source>
</evidence>
<dbReference type="EMBL" id="CAXJIO010000010">
    <property type="protein sequence ID" value="CAL2102010.1"/>
    <property type="molecule type" value="Genomic_DNA"/>
</dbReference>
<comment type="caution">
    <text evidence="1">The sequence shown here is derived from an EMBL/GenBank/DDBJ whole genome shotgun (WGS) entry which is preliminary data.</text>
</comment>
<accession>A0ABP1EX41</accession>
<proteinExistence type="predicted"/>
<reference evidence="1 2" key="1">
    <citation type="submission" date="2024-05" db="EMBL/GenBank/DDBJ databases">
        <authorList>
            <person name="Duchaud E."/>
        </authorList>
    </citation>
    <scope>NUCLEOTIDE SEQUENCE [LARGE SCALE GENOMIC DNA]</scope>
    <source>
        <strain evidence="1">Ena-SAMPLE-TAB-13-05-2024-13:56:06:370-140308</strain>
    </source>
</reference>
<dbReference type="Proteomes" id="UP001497527">
    <property type="component" value="Unassembled WGS sequence"/>
</dbReference>
<keyword evidence="2" id="KW-1185">Reference proteome</keyword>